<dbReference type="Proteomes" id="UP000053424">
    <property type="component" value="Unassembled WGS sequence"/>
</dbReference>
<organism evidence="1 2">
    <name type="scientific">Hebeloma cylindrosporum</name>
    <dbReference type="NCBI Taxonomy" id="76867"/>
    <lineage>
        <taxon>Eukaryota</taxon>
        <taxon>Fungi</taxon>
        <taxon>Dikarya</taxon>
        <taxon>Basidiomycota</taxon>
        <taxon>Agaricomycotina</taxon>
        <taxon>Agaricomycetes</taxon>
        <taxon>Agaricomycetidae</taxon>
        <taxon>Agaricales</taxon>
        <taxon>Agaricineae</taxon>
        <taxon>Hymenogastraceae</taxon>
        <taxon>Hebeloma</taxon>
    </lineage>
</organism>
<dbReference type="HOGENOM" id="CLU_020999_4_0_1"/>
<dbReference type="EMBL" id="KN831792">
    <property type="protein sequence ID" value="KIM38149.1"/>
    <property type="molecule type" value="Genomic_DNA"/>
</dbReference>
<reference evidence="2" key="2">
    <citation type="submission" date="2015-01" db="EMBL/GenBank/DDBJ databases">
        <title>Evolutionary Origins and Diversification of the Mycorrhizal Mutualists.</title>
        <authorList>
            <consortium name="DOE Joint Genome Institute"/>
            <consortium name="Mycorrhizal Genomics Consortium"/>
            <person name="Kohler A."/>
            <person name="Kuo A."/>
            <person name="Nagy L.G."/>
            <person name="Floudas D."/>
            <person name="Copeland A."/>
            <person name="Barry K.W."/>
            <person name="Cichocki N."/>
            <person name="Veneault-Fourrey C."/>
            <person name="LaButti K."/>
            <person name="Lindquist E.A."/>
            <person name="Lipzen A."/>
            <person name="Lundell T."/>
            <person name="Morin E."/>
            <person name="Murat C."/>
            <person name="Riley R."/>
            <person name="Ohm R."/>
            <person name="Sun H."/>
            <person name="Tunlid A."/>
            <person name="Henrissat B."/>
            <person name="Grigoriev I.V."/>
            <person name="Hibbett D.S."/>
            <person name="Martin F."/>
        </authorList>
    </citation>
    <scope>NUCLEOTIDE SEQUENCE [LARGE SCALE GENOMIC DNA]</scope>
    <source>
        <strain evidence="2">h7</strain>
    </source>
</reference>
<evidence type="ECO:0008006" key="3">
    <source>
        <dbReference type="Google" id="ProtNLM"/>
    </source>
</evidence>
<sequence length="391" mass="44820">MILSLPLEIQGEIFGHARRDNSDDQALLLPVEVTLSHVCSGWRNIAINLPILWTAFKFDARPFSSSPSNKLRKYLVRSKTLLMVYLLRSKTQLLELYFNIYYCRNWDGDCDELFYQLLEIAAAHAGRWRRFSLFMTGESLAFTEPLEQINAPNLEYFAMCLDSNLQGTEDPGDINPSVLIEGAPKLSVIRINTTSHFYALPPLSKVTTLTIQDSPELFDHQYFRTFRYMLMIPTLTNLSIEDCRLQDLQLLDDPEVLRRIVMPSLKTLRITHNYDVPGILSLLDAPLLETLVLHDLYLDALNIGQDVHKITPFQNLHTIALLDFRYGPDAVPEDGVDLPLVDMILNKLACCATHIIISSRYDPYFLCSGTNLLDFDKHNWPQLKHVNYILT</sequence>
<reference evidence="1 2" key="1">
    <citation type="submission" date="2014-04" db="EMBL/GenBank/DDBJ databases">
        <authorList>
            <consortium name="DOE Joint Genome Institute"/>
            <person name="Kuo A."/>
            <person name="Gay G."/>
            <person name="Dore J."/>
            <person name="Kohler A."/>
            <person name="Nagy L.G."/>
            <person name="Floudas D."/>
            <person name="Copeland A."/>
            <person name="Barry K.W."/>
            <person name="Cichocki N."/>
            <person name="Veneault-Fourrey C."/>
            <person name="LaButti K."/>
            <person name="Lindquist E.A."/>
            <person name="Lipzen A."/>
            <person name="Lundell T."/>
            <person name="Morin E."/>
            <person name="Murat C."/>
            <person name="Sun H."/>
            <person name="Tunlid A."/>
            <person name="Henrissat B."/>
            <person name="Grigoriev I.V."/>
            <person name="Hibbett D.S."/>
            <person name="Martin F."/>
            <person name="Nordberg H.P."/>
            <person name="Cantor M.N."/>
            <person name="Hua S.X."/>
        </authorList>
    </citation>
    <scope>NUCLEOTIDE SEQUENCE [LARGE SCALE GENOMIC DNA]</scope>
    <source>
        <strain evidence="2">h7</strain>
    </source>
</reference>
<dbReference type="InterPro" id="IPR032675">
    <property type="entry name" value="LRR_dom_sf"/>
</dbReference>
<proteinExistence type="predicted"/>
<dbReference type="AlphaFoldDB" id="A0A0C3C1Q9"/>
<dbReference type="OrthoDB" id="3203373at2759"/>
<accession>A0A0C3C1Q9</accession>
<dbReference type="Gene3D" id="3.80.10.10">
    <property type="entry name" value="Ribonuclease Inhibitor"/>
    <property type="match status" value="1"/>
</dbReference>
<evidence type="ECO:0000313" key="1">
    <source>
        <dbReference type="EMBL" id="KIM38149.1"/>
    </source>
</evidence>
<evidence type="ECO:0000313" key="2">
    <source>
        <dbReference type="Proteomes" id="UP000053424"/>
    </source>
</evidence>
<dbReference type="STRING" id="686832.A0A0C3C1Q9"/>
<dbReference type="SUPFAM" id="SSF52047">
    <property type="entry name" value="RNI-like"/>
    <property type="match status" value="1"/>
</dbReference>
<keyword evidence="2" id="KW-1185">Reference proteome</keyword>
<gene>
    <name evidence="1" type="ORF">M413DRAFT_30295</name>
</gene>
<protein>
    <recommendedName>
        <fullName evidence="3">F-box domain-containing protein</fullName>
    </recommendedName>
</protein>
<name>A0A0C3C1Q9_HEBCY</name>